<proteinExistence type="predicted"/>
<dbReference type="Proteomes" id="UP000006094">
    <property type="component" value="Chromosome"/>
</dbReference>
<name>K0B081_GOTA9</name>
<gene>
    <name evidence="2" type="ordered locus">Curi_c24480</name>
</gene>
<dbReference type="eggNOG" id="ENOG5033D9H">
    <property type="taxonomic scope" value="Bacteria"/>
</dbReference>
<reference evidence="2 3" key="1">
    <citation type="journal article" date="2012" name="PLoS ONE">
        <title>The purine-utilizing bacterium Clostridium acidurici 9a: a genome-guided metabolic reconsideration.</title>
        <authorList>
            <person name="Hartwich K."/>
            <person name="Poehlein A."/>
            <person name="Daniel R."/>
        </authorList>
    </citation>
    <scope>NUCLEOTIDE SEQUENCE [LARGE SCALE GENOMIC DNA]</scope>
    <source>
        <strain evidence="3">ATCC 7906 / DSM 604 / BCRC 14475 / CIP 104303 / KCTC 5404 / NCIMB 10678 / 9a</strain>
    </source>
</reference>
<evidence type="ECO:0000313" key="3">
    <source>
        <dbReference type="Proteomes" id="UP000006094"/>
    </source>
</evidence>
<organism evidence="2 3">
    <name type="scientific">Gottschalkia acidurici (strain ATCC 7906 / DSM 604 / BCRC 14475 / CIP 104303 / KCTC 5404 / NCIMB 10678 / 9a)</name>
    <name type="common">Clostridium acidurici</name>
    <dbReference type="NCBI Taxonomy" id="1128398"/>
    <lineage>
        <taxon>Bacteria</taxon>
        <taxon>Bacillati</taxon>
        <taxon>Bacillota</taxon>
        <taxon>Tissierellia</taxon>
        <taxon>Tissierellales</taxon>
        <taxon>Gottschalkiaceae</taxon>
        <taxon>Gottschalkia</taxon>
    </lineage>
</organism>
<dbReference type="HOGENOM" id="CLU_186948_0_0_9"/>
<dbReference type="InterPro" id="IPR025711">
    <property type="entry name" value="PepSY"/>
</dbReference>
<dbReference type="STRING" id="1128398.Curi_c24480"/>
<dbReference type="Gene3D" id="3.10.450.40">
    <property type="match status" value="1"/>
</dbReference>
<dbReference type="OrthoDB" id="1690934at2"/>
<accession>K0B081</accession>
<dbReference type="AlphaFoldDB" id="K0B081"/>
<dbReference type="KEGG" id="cad:Curi_c24480"/>
<evidence type="ECO:0000259" key="1">
    <source>
        <dbReference type="Pfam" id="PF03413"/>
    </source>
</evidence>
<keyword evidence="3" id="KW-1185">Reference proteome</keyword>
<dbReference type="Pfam" id="PF03413">
    <property type="entry name" value="PepSY"/>
    <property type="match status" value="1"/>
</dbReference>
<feature type="domain" description="PepSY" evidence="1">
    <location>
        <begin position="20"/>
        <end position="76"/>
    </location>
</feature>
<dbReference type="EMBL" id="CP003326">
    <property type="protein sequence ID" value="AFS79443.1"/>
    <property type="molecule type" value="Genomic_DNA"/>
</dbReference>
<sequence>MNQSYYWYNSWSDVWINNVIPIEMAIAIALEQVQGEVIKAELDRENGILVYEIHIRTPYGVYEVEIDATTGQVLDIDLD</sequence>
<protein>
    <submittedName>
        <fullName evidence="2">Peptidase M4 domain-containing protein</fullName>
    </submittedName>
</protein>
<dbReference type="RefSeq" id="WP_014968577.1">
    <property type="nucleotide sequence ID" value="NC_018664.1"/>
</dbReference>
<evidence type="ECO:0000313" key="2">
    <source>
        <dbReference type="EMBL" id="AFS79443.1"/>
    </source>
</evidence>